<reference evidence="1 2" key="1">
    <citation type="journal article" date="2016" name="Virology">
        <title>The genomic content and context of auxiliary metabolic genes in marine cyanomyoviruses.</title>
        <authorList>
            <person name="Crummett L.T."/>
            <person name="Puxty R.J."/>
            <person name="Weihe C."/>
            <person name="Marston M.F."/>
            <person name="Martiny J.B."/>
        </authorList>
    </citation>
    <scope>NUCLEOTIDE SEQUENCE [LARGE SCALE GENOMIC DNA]</scope>
    <source>
        <strain evidence="1">0810PA09</strain>
    </source>
</reference>
<evidence type="ECO:0000313" key="2">
    <source>
        <dbReference type="Proteomes" id="UP000204364"/>
    </source>
</evidence>
<proteinExistence type="predicted"/>
<dbReference type="KEGG" id="vg:30310169"/>
<accession>A0A1D8KST2</accession>
<keyword evidence="2" id="KW-1185">Reference proteome</keyword>
<sequence length="76" mass="8823">MPTYEFRNKETNEITEVRLSIHDLDKYKDEHPELERYFGNQINGTTYGIPKQSDGFKSVMQKIQSAHPGANLSNYT</sequence>
<name>A0A1D8KST2_9CAUD</name>
<protein>
    <submittedName>
        <fullName evidence="1">Uncharacterized protein</fullName>
    </submittedName>
</protein>
<organism evidence="1 2">
    <name type="scientific">Synechococcus phage S-WAM1</name>
    <dbReference type="NCBI Taxonomy" id="1815521"/>
    <lineage>
        <taxon>Viruses</taxon>
        <taxon>Duplodnaviria</taxon>
        <taxon>Heunggongvirae</taxon>
        <taxon>Uroviricota</taxon>
        <taxon>Caudoviricetes</taxon>
        <taxon>Pantevenvirales</taxon>
        <taxon>Kyanoviridae</taxon>
        <taxon>Sokavirus</taxon>
        <taxon>Sokavirus swam1</taxon>
    </lineage>
</organism>
<dbReference type="RefSeq" id="YP_009325205.1">
    <property type="nucleotide sequence ID" value="NC_031944.1"/>
</dbReference>
<dbReference type="Proteomes" id="UP000204364">
    <property type="component" value="Segment"/>
</dbReference>
<evidence type="ECO:0000313" key="1">
    <source>
        <dbReference type="EMBL" id="AOV61689.1"/>
    </source>
</evidence>
<dbReference type="EMBL" id="KU686210">
    <property type="protein sequence ID" value="AOV61689.1"/>
    <property type="molecule type" value="Genomic_DNA"/>
</dbReference>
<dbReference type="OrthoDB" id="24270at10239"/>
<gene>
    <name evidence="1" type="ORF">P090810_216</name>
</gene>
<dbReference type="GeneID" id="30310169"/>